<name>A0ABT8KJB5_9BACT</name>
<dbReference type="Proteomes" id="UP001172082">
    <property type="component" value="Unassembled WGS sequence"/>
</dbReference>
<proteinExistence type="predicted"/>
<comment type="caution">
    <text evidence="1">The sequence shown here is derived from an EMBL/GenBank/DDBJ whole genome shotgun (WGS) entry which is preliminary data.</text>
</comment>
<evidence type="ECO:0000313" key="1">
    <source>
        <dbReference type="EMBL" id="MDN5200799.1"/>
    </source>
</evidence>
<keyword evidence="2" id="KW-1185">Reference proteome</keyword>
<sequence>MKRLKLRQFGFLITILLFASLASGFLTLKRNLTQSPEQSSTVVVELFTSQGCSSCPSADRLLSNIIDEAEEEGTHVFGLSFHVSYWNYLGWKDPYSQEAFNKRQSAYAYAFNNSNIYTPQMVVNGQAEFVGSNKTLAQEQIKKALTRSNSIQITLEKLEKQSNSLSISYKLNEVLDSHALHFGLVERELENYVPRGENRGLTLKHDNVVRVFKSIGMNQKGVISLNIPDDIDFDKSAVIVYAQDMTSMKVKGATRASLGQL</sequence>
<dbReference type="InterPro" id="IPR036249">
    <property type="entry name" value="Thioredoxin-like_sf"/>
</dbReference>
<evidence type="ECO:0000313" key="2">
    <source>
        <dbReference type="Proteomes" id="UP001172082"/>
    </source>
</evidence>
<organism evidence="1 2">
    <name type="scientific">Splendidivirga corallicola</name>
    <dbReference type="NCBI Taxonomy" id="3051826"/>
    <lineage>
        <taxon>Bacteria</taxon>
        <taxon>Pseudomonadati</taxon>
        <taxon>Bacteroidota</taxon>
        <taxon>Cytophagia</taxon>
        <taxon>Cytophagales</taxon>
        <taxon>Splendidivirgaceae</taxon>
        <taxon>Splendidivirga</taxon>
    </lineage>
</organism>
<dbReference type="EMBL" id="JAUJEA010000001">
    <property type="protein sequence ID" value="MDN5200799.1"/>
    <property type="molecule type" value="Genomic_DNA"/>
</dbReference>
<dbReference type="Pfam" id="PF06764">
    <property type="entry name" value="DUF1223"/>
    <property type="match status" value="1"/>
</dbReference>
<dbReference type="RefSeq" id="WP_346750819.1">
    <property type="nucleotide sequence ID" value="NZ_JAUJEA010000001.1"/>
</dbReference>
<gene>
    <name evidence="1" type="ORF">QQ008_05490</name>
</gene>
<protein>
    <submittedName>
        <fullName evidence="1">DUF1223 domain-containing protein</fullName>
    </submittedName>
</protein>
<reference evidence="1" key="1">
    <citation type="submission" date="2023-06" db="EMBL/GenBank/DDBJ databases">
        <title>Genomic of Parafulvivirga corallium.</title>
        <authorList>
            <person name="Wang G."/>
        </authorList>
    </citation>
    <scope>NUCLEOTIDE SEQUENCE</scope>
    <source>
        <strain evidence="1">BMA10</strain>
    </source>
</reference>
<accession>A0ABT8KJB5</accession>
<dbReference type="InterPro" id="IPR010634">
    <property type="entry name" value="DUF1223"/>
</dbReference>
<dbReference type="PANTHER" id="PTHR36057:SF1">
    <property type="entry name" value="LIPOPROTEIN LIPID ATTACHMENT SITE-LIKE PROTEIN, PUTATIVE (DUF1223)-RELATED"/>
    <property type="match status" value="1"/>
</dbReference>
<dbReference type="PANTHER" id="PTHR36057">
    <property type="match status" value="1"/>
</dbReference>
<dbReference type="SUPFAM" id="SSF52833">
    <property type="entry name" value="Thioredoxin-like"/>
    <property type="match status" value="1"/>
</dbReference>